<dbReference type="Proteomes" id="UP000183047">
    <property type="component" value="Unassembled WGS sequence"/>
</dbReference>
<keyword evidence="2" id="KW-1185">Reference proteome</keyword>
<evidence type="ECO:0000313" key="2">
    <source>
        <dbReference type="Proteomes" id="UP000183047"/>
    </source>
</evidence>
<evidence type="ECO:0000313" key="1">
    <source>
        <dbReference type="EMBL" id="SCX88167.1"/>
    </source>
</evidence>
<dbReference type="AlphaFoldDB" id="A0A1G5BDK3"/>
<organism evidence="1 2">
    <name type="scientific">Butyrivibrio hungatei</name>
    <dbReference type="NCBI Taxonomy" id="185008"/>
    <lineage>
        <taxon>Bacteria</taxon>
        <taxon>Bacillati</taxon>
        <taxon>Bacillota</taxon>
        <taxon>Clostridia</taxon>
        <taxon>Lachnospirales</taxon>
        <taxon>Lachnospiraceae</taxon>
        <taxon>Butyrivibrio</taxon>
    </lineage>
</organism>
<protein>
    <submittedName>
        <fullName evidence="1">Uncharacterized protein</fullName>
    </submittedName>
</protein>
<sequence>MAKVEIDDSKRIAMYGEIRAMEGENLRTNKRSDKEMVDEIIKIIIKHAKVK</sequence>
<proteinExistence type="predicted"/>
<reference evidence="2" key="1">
    <citation type="submission" date="2016-10" db="EMBL/GenBank/DDBJ databases">
        <authorList>
            <person name="Varghese N."/>
            <person name="Submissions S."/>
        </authorList>
    </citation>
    <scope>NUCLEOTIDE SEQUENCE [LARGE SCALE GENOMIC DNA]</scope>
    <source>
        <strain evidence="2">XBD2006</strain>
    </source>
</reference>
<dbReference type="EMBL" id="FMUR01000004">
    <property type="protein sequence ID" value="SCX88167.1"/>
    <property type="molecule type" value="Genomic_DNA"/>
</dbReference>
<accession>A0A1G5BDK3</accession>
<name>A0A1G5BDK3_9FIRM</name>
<dbReference type="RefSeq" id="WP_176756593.1">
    <property type="nucleotide sequence ID" value="NZ_FMUR01000004.1"/>
</dbReference>
<gene>
    <name evidence="1" type="ORF">SAMN02910451_00669</name>
</gene>